<dbReference type="AlphaFoldDB" id="A0AAF3E8L7"/>
<dbReference type="Pfam" id="PF24628">
    <property type="entry name" value="DUF7627"/>
    <property type="match status" value="1"/>
</dbReference>
<feature type="region of interest" description="Disordered" evidence="1">
    <location>
        <begin position="1"/>
        <end position="48"/>
    </location>
</feature>
<protein>
    <recommendedName>
        <fullName evidence="2">DUF7627 domain-containing protein</fullName>
    </recommendedName>
</protein>
<evidence type="ECO:0000259" key="2">
    <source>
        <dbReference type="Pfam" id="PF24628"/>
    </source>
</evidence>
<feature type="region of interest" description="Disordered" evidence="1">
    <location>
        <begin position="202"/>
        <end position="246"/>
    </location>
</feature>
<dbReference type="WBParaSite" id="MBELARI_LOCUS10258">
    <property type="protein sequence ID" value="MBELARI_LOCUS10258"/>
    <property type="gene ID" value="MBELARI_LOCUS10258"/>
</dbReference>
<sequence>MSSNRSQRGGTASGRDRRMFASIQSALGGPSPQGPRTRARARANEEKAEKLDDVDQVIAQISNLSIRGDRSAMQIKKNIVSCNYLEEMDDEEWDKLCKALFHSALHENETDFVVDLFGSLLVHPVFCEVICIEIAQTSATYIMEGNDDDTVPTFLGAILCGNWPRGATRATESNNPILYTALSIVKGWLIVLNDSEKESLKSSSNTMKRDFDDLEDDEDDEDDEDEEKNDVEASQEEKEEQASPEVVERCAKAVAMLCRSAQRSLWMKWPTLCDEIYSAIKPAITHSKVLTGGTKADLLTTLLLLHKWTSTKEVNTKSSYTQTVSS</sequence>
<feature type="compositionally biased region" description="Acidic residues" evidence="1">
    <location>
        <begin position="212"/>
        <end position="239"/>
    </location>
</feature>
<evidence type="ECO:0000313" key="4">
    <source>
        <dbReference type="WBParaSite" id="MBELARI_LOCUS10258"/>
    </source>
</evidence>
<evidence type="ECO:0000256" key="1">
    <source>
        <dbReference type="SAM" id="MobiDB-lite"/>
    </source>
</evidence>
<reference evidence="4" key="1">
    <citation type="submission" date="2024-02" db="UniProtKB">
        <authorList>
            <consortium name="WormBaseParasite"/>
        </authorList>
    </citation>
    <scope>IDENTIFICATION</scope>
</reference>
<name>A0AAF3E8L7_9BILA</name>
<feature type="domain" description="DUF7627" evidence="2">
    <location>
        <begin position="58"/>
        <end position="315"/>
    </location>
</feature>
<accession>A0AAF3E8L7</accession>
<evidence type="ECO:0000313" key="3">
    <source>
        <dbReference type="Proteomes" id="UP000887575"/>
    </source>
</evidence>
<proteinExistence type="predicted"/>
<dbReference type="InterPro" id="IPR056044">
    <property type="entry name" value="DUF7627"/>
</dbReference>
<keyword evidence="3" id="KW-1185">Reference proteome</keyword>
<organism evidence="3 4">
    <name type="scientific">Mesorhabditis belari</name>
    <dbReference type="NCBI Taxonomy" id="2138241"/>
    <lineage>
        <taxon>Eukaryota</taxon>
        <taxon>Metazoa</taxon>
        <taxon>Ecdysozoa</taxon>
        <taxon>Nematoda</taxon>
        <taxon>Chromadorea</taxon>
        <taxon>Rhabditida</taxon>
        <taxon>Rhabditina</taxon>
        <taxon>Rhabditomorpha</taxon>
        <taxon>Rhabditoidea</taxon>
        <taxon>Rhabditidae</taxon>
        <taxon>Mesorhabditinae</taxon>
        <taxon>Mesorhabditis</taxon>
    </lineage>
</organism>
<feature type="compositionally biased region" description="Polar residues" evidence="1">
    <location>
        <begin position="1"/>
        <end position="10"/>
    </location>
</feature>
<dbReference type="Proteomes" id="UP000887575">
    <property type="component" value="Unassembled WGS sequence"/>
</dbReference>